<dbReference type="EMBL" id="HBEF01012815">
    <property type="protein sequence ID" value="CAD8335932.1"/>
    <property type="molecule type" value="Transcribed_RNA"/>
</dbReference>
<sequence length="133" mass="14981">MIPDQFDVFDQFFQLGMATGRPIQKLPIAAFQHKTVFEENNLIQALQYFRAHSGFSYPIASTFSYAPYIYNDVVVPLTATTDARIRNAPVLRIGDSLSSSNANLGNGLSQHLQIIEKFTDNLQSFQTPHRSIQ</sequence>
<organism evidence="1">
    <name type="scientific">Craspedostauros australis</name>
    <dbReference type="NCBI Taxonomy" id="1486917"/>
    <lineage>
        <taxon>Eukaryota</taxon>
        <taxon>Sar</taxon>
        <taxon>Stramenopiles</taxon>
        <taxon>Ochrophyta</taxon>
        <taxon>Bacillariophyta</taxon>
        <taxon>Bacillariophyceae</taxon>
        <taxon>Bacillariophycidae</taxon>
        <taxon>Naviculales</taxon>
        <taxon>Naviculaceae</taxon>
        <taxon>Craspedostauros</taxon>
    </lineage>
</organism>
<dbReference type="AlphaFoldDB" id="A0A7R9ZP65"/>
<evidence type="ECO:0000313" key="1">
    <source>
        <dbReference type="EMBL" id="CAD8335932.1"/>
    </source>
</evidence>
<name>A0A7R9ZP65_9STRA</name>
<proteinExistence type="predicted"/>
<protein>
    <submittedName>
        <fullName evidence="1">Uncharacterized protein</fullName>
    </submittedName>
</protein>
<gene>
    <name evidence="1" type="ORF">CAUS1442_LOCUS8060</name>
</gene>
<accession>A0A7R9ZP65</accession>
<reference evidence="1" key="1">
    <citation type="submission" date="2021-01" db="EMBL/GenBank/DDBJ databases">
        <authorList>
            <person name="Corre E."/>
            <person name="Pelletier E."/>
            <person name="Niang G."/>
            <person name="Scheremetjew M."/>
            <person name="Finn R."/>
            <person name="Kale V."/>
            <person name="Holt S."/>
            <person name="Cochrane G."/>
            <person name="Meng A."/>
            <person name="Brown T."/>
            <person name="Cohen L."/>
        </authorList>
    </citation>
    <scope>NUCLEOTIDE SEQUENCE</scope>
    <source>
        <strain evidence="1">CCMP3328</strain>
    </source>
</reference>